<evidence type="ECO:0000313" key="2">
    <source>
        <dbReference type="EMBL" id="VAW67311.1"/>
    </source>
</evidence>
<dbReference type="GO" id="GO:0035438">
    <property type="term" value="F:cyclic-di-GMP binding"/>
    <property type="evidence" value="ECO:0007669"/>
    <property type="project" value="InterPro"/>
</dbReference>
<protein>
    <recommendedName>
        <fullName evidence="1">PilZ domain-containing protein</fullName>
    </recommendedName>
</protein>
<dbReference type="AlphaFoldDB" id="A0A3B0XI24"/>
<evidence type="ECO:0000259" key="1">
    <source>
        <dbReference type="Pfam" id="PF07238"/>
    </source>
</evidence>
<name>A0A3B0XI24_9ZZZZ</name>
<dbReference type="InterPro" id="IPR009875">
    <property type="entry name" value="PilZ_domain"/>
</dbReference>
<organism evidence="2">
    <name type="scientific">hydrothermal vent metagenome</name>
    <dbReference type="NCBI Taxonomy" id="652676"/>
    <lineage>
        <taxon>unclassified sequences</taxon>
        <taxon>metagenomes</taxon>
        <taxon>ecological metagenomes</taxon>
    </lineage>
</organism>
<dbReference type="Pfam" id="PF07238">
    <property type="entry name" value="PilZ"/>
    <property type="match status" value="1"/>
</dbReference>
<feature type="domain" description="PilZ" evidence="1">
    <location>
        <begin position="7"/>
        <end position="103"/>
    </location>
</feature>
<sequence length="121" mass="13832">MENPVQERRSAARFDLKEALEMKIVFSSENPNLLGKTLCGSTIDVSASGLRIELNQIIKLDSVLDVWVTLKDNNKKYFLTGNVRWCKQMAESEFFQIGVVLRERSDTVTDLDSWQTAFRSV</sequence>
<dbReference type="EMBL" id="UOFH01000379">
    <property type="protein sequence ID" value="VAW67311.1"/>
    <property type="molecule type" value="Genomic_DNA"/>
</dbReference>
<gene>
    <name evidence="2" type="ORF">MNBD_GAMMA08-345</name>
</gene>
<reference evidence="2" key="1">
    <citation type="submission" date="2018-06" db="EMBL/GenBank/DDBJ databases">
        <authorList>
            <person name="Zhirakovskaya E."/>
        </authorList>
    </citation>
    <scope>NUCLEOTIDE SEQUENCE</scope>
</reference>
<proteinExistence type="predicted"/>
<dbReference type="Gene3D" id="2.40.10.220">
    <property type="entry name" value="predicted glycosyltransferase like domains"/>
    <property type="match status" value="1"/>
</dbReference>
<accession>A0A3B0XI24</accession>